<feature type="region of interest" description="Disordered" evidence="1">
    <location>
        <begin position="278"/>
        <end position="315"/>
    </location>
</feature>
<evidence type="ECO:0000259" key="2">
    <source>
        <dbReference type="PROSITE" id="PS51724"/>
    </source>
</evidence>
<dbReference type="SUPFAM" id="SSF110997">
    <property type="entry name" value="Sporulation related repeat"/>
    <property type="match status" value="1"/>
</dbReference>
<evidence type="ECO:0000256" key="1">
    <source>
        <dbReference type="SAM" id="MobiDB-lite"/>
    </source>
</evidence>
<dbReference type="GO" id="GO:0042834">
    <property type="term" value="F:peptidoglycan binding"/>
    <property type="evidence" value="ECO:0007669"/>
    <property type="project" value="InterPro"/>
</dbReference>
<dbReference type="Pfam" id="PF05036">
    <property type="entry name" value="SPOR"/>
    <property type="match status" value="1"/>
</dbReference>
<evidence type="ECO:0000313" key="3">
    <source>
        <dbReference type="EMBL" id="MCR8873693.1"/>
    </source>
</evidence>
<proteinExistence type="predicted"/>
<reference evidence="3 4" key="1">
    <citation type="submission" date="2022-08" db="EMBL/GenBank/DDBJ databases">
        <authorList>
            <person name="Zeman M."/>
            <person name="Kubasova T."/>
        </authorList>
    </citation>
    <scope>NUCLEOTIDE SEQUENCE [LARGE SCALE GENOMIC DNA]</scope>
    <source>
        <strain evidence="3 4">ET62</strain>
    </source>
</reference>
<dbReference type="AlphaFoldDB" id="A0AAW5MZD4"/>
<dbReference type="RefSeq" id="WP_022340198.1">
    <property type="nucleotide sequence ID" value="NZ_CAUBSI010000026.1"/>
</dbReference>
<comment type="caution">
    <text evidence="3">The sequence shown here is derived from an EMBL/GenBank/DDBJ whole genome shotgun (WGS) entry which is preliminary data.</text>
</comment>
<dbReference type="PROSITE" id="PS51724">
    <property type="entry name" value="SPOR"/>
    <property type="match status" value="1"/>
</dbReference>
<accession>A0AAW5MZD4</accession>
<dbReference type="EMBL" id="JANRHJ010000006">
    <property type="protein sequence ID" value="MCR8873693.1"/>
    <property type="molecule type" value="Genomic_DNA"/>
</dbReference>
<sequence>MIELVKHIEILLLENDCVIVPGLGGFIAHNRPAQYCTETNEFCPPLRTIGFNPQLVMNDGLLVQSYMQAYNTDFPDATRKIERIVSQLKEDIYQQGQVELGNIGTLYYNVQGVYEFEPRQDAFFTPSLYGLEKVTLPKLIQQEATAPKTSPRIEIHPQKEETLVVWKQTAWKRILSSDWIQHAISVAAAILLFFILSTPVENTYVDEANYASLGSTSMFDAIRGESIVTTLANYVQTDYASVTEDSLKKARRQSRPKNNVNTLKPVAVKTEKIAAAPRVEKTEKQQAKASGTEIKKDNVPVKASEKKAENTTPKKQVSGKKSYVIVASFPEAADAEVQADVYRKQGYKDAQVIAGSGRYRVAISQFTDAADAYKQINQFKANNQFKDAWVFTTK</sequence>
<feature type="compositionally biased region" description="Basic and acidic residues" evidence="1">
    <location>
        <begin position="293"/>
        <end position="309"/>
    </location>
</feature>
<dbReference type="InterPro" id="IPR040495">
    <property type="entry name" value="HU-CCDC81_bac_1"/>
</dbReference>
<keyword evidence="4" id="KW-1185">Reference proteome</keyword>
<dbReference type="InterPro" id="IPR007730">
    <property type="entry name" value="SPOR-like_dom"/>
</dbReference>
<evidence type="ECO:0000313" key="4">
    <source>
        <dbReference type="Proteomes" id="UP001204579"/>
    </source>
</evidence>
<feature type="domain" description="SPOR" evidence="2">
    <location>
        <begin position="316"/>
        <end position="392"/>
    </location>
</feature>
<dbReference type="Pfam" id="PF18175">
    <property type="entry name" value="HU-CCDC81_bac_2"/>
    <property type="match status" value="1"/>
</dbReference>
<dbReference type="InterPro" id="IPR036680">
    <property type="entry name" value="SPOR-like_sf"/>
</dbReference>
<name>A0AAW5MZD4_9BACT</name>
<dbReference type="Proteomes" id="UP001204579">
    <property type="component" value="Unassembled WGS sequence"/>
</dbReference>
<organism evidence="3 4">
    <name type="scientific">Phocaeicola barnesiae</name>
    <dbReference type="NCBI Taxonomy" id="376804"/>
    <lineage>
        <taxon>Bacteria</taxon>
        <taxon>Pseudomonadati</taxon>
        <taxon>Bacteroidota</taxon>
        <taxon>Bacteroidia</taxon>
        <taxon>Bacteroidales</taxon>
        <taxon>Bacteroidaceae</taxon>
        <taxon>Phocaeicola</taxon>
    </lineage>
</organism>
<protein>
    <submittedName>
        <fullName evidence="3">SPOR domain-containing protein</fullName>
    </submittedName>
</protein>
<dbReference type="GeneID" id="82443494"/>
<dbReference type="Gene3D" id="3.30.70.1070">
    <property type="entry name" value="Sporulation related repeat"/>
    <property type="match status" value="1"/>
</dbReference>
<dbReference type="InterPro" id="IPR041268">
    <property type="entry name" value="HU-CCDC81_bac_2"/>
</dbReference>
<dbReference type="Pfam" id="PF18174">
    <property type="entry name" value="HU-CCDC81_bac_1"/>
    <property type="match status" value="1"/>
</dbReference>
<gene>
    <name evidence="3" type="ORF">NW209_06655</name>
</gene>